<comment type="caution">
    <text evidence="1">The sequence shown here is derived from an EMBL/GenBank/DDBJ whole genome shotgun (WGS) entry which is preliminary data.</text>
</comment>
<evidence type="ECO:0000313" key="1">
    <source>
        <dbReference type="EMBL" id="KAE9342782.1"/>
    </source>
</evidence>
<keyword evidence="2" id="KW-1185">Reference proteome</keyword>
<organism evidence="1 2">
    <name type="scientific">Phytophthora rubi</name>
    <dbReference type="NCBI Taxonomy" id="129364"/>
    <lineage>
        <taxon>Eukaryota</taxon>
        <taxon>Sar</taxon>
        <taxon>Stramenopiles</taxon>
        <taxon>Oomycota</taxon>
        <taxon>Peronosporomycetes</taxon>
        <taxon>Peronosporales</taxon>
        <taxon>Peronosporaceae</taxon>
        <taxon>Phytophthora</taxon>
    </lineage>
</organism>
<dbReference type="EMBL" id="QXFT01000480">
    <property type="protein sequence ID" value="KAE9342782.1"/>
    <property type="molecule type" value="Genomic_DNA"/>
</dbReference>
<dbReference type="AlphaFoldDB" id="A0A6A4FES2"/>
<evidence type="ECO:0000313" key="2">
    <source>
        <dbReference type="Proteomes" id="UP000434957"/>
    </source>
</evidence>
<sequence length="34" mass="4015">MKKKPSQAFRAYVNYVEDEVVESESPLMDSFYIL</sequence>
<protein>
    <submittedName>
        <fullName evidence="1">Uncharacterized protein</fullName>
    </submittedName>
</protein>
<name>A0A6A4FES2_9STRA</name>
<proteinExistence type="predicted"/>
<accession>A0A6A4FES2</accession>
<reference evidence="1 2" key="1">
    <citation type="submission" date="2018-08" db="EMBL/GenBank/DDBJ databases">
        <title>Genomic investigation of the strawberry pathogen Phytophthora fragariae indicates pathogenicity is determined by transcriptional variation in three key races.</title>
        <authorList>
            <person name="Adams T.M."/>
            <person name="Armitage A.D."/>
            <person name="Sobczyk M.K."/>
            <person name="Bates H.J."/>
            <person name="Dunwell J.M."/>
            <person name="Nellist C.F."/>
            <person name="Harrison R.J."/>
        </authorList>
    </citation>
    <scope>NUCLEOTIDE SEQUENCE [LARGE SCALE GENOMIC DNA]</scope>
    <source>
        <strain evidence="1 2">SCRP333</strain>
    </source>
</reference>
<dbReference type="Proteomes" id="UP000434957">
    <property type="component" value="Unassembled WGS sequence"/>
</dbReference>
<gene>
    <name evidence="1" type="ORF">PR003_g9302</name>
</gene>